<proteinExistence type="inferred from homology"/>
<evidence type="ECO:0000313" key="3">
    <source>
        <dbReference type="RefSeq" id="XP_013391688.1"/>
    </source>
</evidence>
<dbReference type="InterPro" id="IPR032466">
    <property type="entry name" value="Metal_Hydrolase"/>
</dbReference>
<dbReference type="Pfam" id="PF01026">
    <property type="entry name" value="TatD_DNase"/>
    <property type="match status" value="1"/>
</dbReference>
<dbReference type="GeneID" id="106159828"/>
<evidence type="ECO:0000256" key="1">
    <source>
        <dbReference type="ARBA" id="ARBA00009275"/>
    </source>
</evidence>
<dbReference type="OrthoDB" id="6131281at2759"/>
<organism evidence="2 3">
    <name type="scientific">Lingula anatina</name>
    <name type="common">Brachiopod</name>
    <name type="synonym">Lingula unguis</name>
    <dbReference type="NCBI Taxonomy" id="7574"/>
    <lineage>
        <taxon>Eukaryota</taxon>
        <taxon>Metazoa</taxon>
        <taxon>Spiralia</taxon>
        <taxon>Lophotrochozoa</taxon>
        <taxon>Brachiopoda</taxon>
        <taxon>Linguliformea</taxon>
        <taxon>Lingulata</taxon>
        <taxon>Lingulida</taxon>
        <taxon>Linguloidea</taxon>
        <taxon>Lingulidae</taxon>
        <taxon>Lingula</taxon>
    </lineage>
</organism>
<protein>
    <submittedName>
        <fullName evidence="3">Uncharacterized protein LOC106159828</fullName>
    </submittedName>
</protein>
<dbReference type="InterPro" id="IPR001130">
    <property type="entry name" value="TatD-like"/>
</dbReference>
<reference evidence="3" key="1">
    <citation type="submission" date="2025-08" db="UniProtKB">
        <authorList>
            <consortium name="RefSeq"/>
        </authorList>
    </citation>
    <scope>IDENTIFICATION</scope>
    <source>
        <tissue evidence="3">Gonads</tissue>
    </source>
</reference>
<keyword evidence="2" id="KW-1185">Reference proteome</keyword>
<dbReference type="Gene3D" id="3.20.20.140">
    <property type="entry name" value="Metal-dependent hydrolases"/>
    <property type="match status" value="1"/>
</dbReference>
<gene>
    <name evidence="3" type="primary">LOC106159828</name>
</gene>
<dbReference type="AlphaFoldDB" id="A0A1S3I0A1"/>
<dbReference type="Proteomes" id="UP000085678">
    <property type="component" value="Unplaced"/>
</dbReference>
<dbReference type="RefSeq" id="XP_013391688.1">
    <property type="nucleotide sequence ID" value="XM_013536234.1"/>
</dbReference>
<dbReference type="GO" id="GO:0016788">
    <property type="term" value="F:hydrolase activity, acting on ester bonds"/>
    <property type="evidence" value="ECO:0007669"/>
    <property type="project" value="InterPro"/>
</dbReference>
<sequence length="177" mass="20409">MSVMPSRWEDQLCNLEAALHFLEPDHVLVLHGRRLSTSTEADDAVWHVILDKLRAVGIGTRQLIHCHCFLGSPDMVRSFVRYYPNTYFGVTGRFAEQEGPVNAKARNMLRTLPLGRLLLETDSPYFNIQRNKCSTPALLGHVAKLVAEIRGERWRELLRHTRDNARRFYLEKRGPDT</sequence>
<name>A0A1S3I0A1_LINAN</name>
<evidence type="ECO:0000313" key="2">
    <source>
        <dbReference type="Proteomes" id="UP000085678"/>
    </source>
</evidence>
<dbReference type="InParanoid" id="A0A1S3I0A1"/>
<dbReference type="PANTHER" id="PTHR46363:SF1">
    <property type="entry name" value="DEOXYRIBONUCLEASE TATDN2-RELATED"/>
    <property type="match status" value="1"/>
</dbReference>
<comment type="similarity">
    <text evidence="1">Belongs to the metallo-dependent hydrolases superfamily. TatD-type hydrolase family.</text>
</comment>
<accession>A0A1S3I0A1</accession>
<dbReference type="SUPFAM" id="SSF51556">
    <property type="entry name" value="Metallo-dependent hydrolases"/>
    <property type="match status" value="1"/>
</dbReference>
<dbReference type="PANTHER" id="PTHR46363">
    <property type="entry name" value="DEOXYRIBONUCLEASE TATDN2-RELATED"/>
    <property type="match status" value="1"/>
</dbReference>
<dbReference type="KEGG" id="lak:106159828"/>